<evidence type="ECO:0000256" key="5">
    <source>
        <dbReference type="ARBA" id="ARBA00022679"/>
    </source>
</evidence>
<keyword evidence="9" id="KW-0902">Two-component regulatory system</keyword>
<dbReference type="GO" id="GO:0016036">
    <property type="term" value="P:cellular response to phosphate starvation"/>
    <property type="evidence" value="ECO:0007669"/>
    <property type="project" value="TreeGrafter"/>
</dbReference>
<evidence type="ECO:0000256" key="6">
    <source>
        <dbReference type="ARBA" id="ARBA00022692"/>
    </source>
</evidence>
<keyword evidence="6 11" id="KW-0812">Transmembrane</keyword>
<comment type="subcellular location">
    <subcellularLocation>
        <location evidence="2">Cell membrane</location>
        <topology evidence="2">Multi-pass membrane protein</topology>
    </subcellularLocation>
</comment>
<evidence type="ECO:0000256" key="1">
    <source>
        <dbReference type="ARBA" id="ARBA00000085"/>
    </source>
</evidence>
<dbReference type="SMART" id="SM00387">
    <property type="entry name" value="HATPase_c"/>
    <property type="match status" value="1"/>
</dbReference>
<keyword evidence="14" id="KW-1185">Reference proteome</keyword>
<dbReference type="KEGG" id="cpy:Cphy_3333"/>
<keyword evidence="4" id="KW-1003">Cell membrane</keyword>
<reference evidence="14" key="1">
    <citation type="submission" date="2007-11" db="EMBL/GenBank/DDBJ databases">
        <title>Complete genome sequence of Clostridium phytofermentans ISDg.</title>
        <authorList>
            <person name="Leschine S.B."/>
            <person name="Warnick T.A."/>
            <person name="Blanchard J.L."/>
            <person name="Schnell D.J."/>
            <person name="Petit E.L."/>
            <person name="LaTouf W.G."/>
            <person name="Copeland A."/>
            <person name="Lucas S."/>
            <person name="Lapidus A."/>
            <person name="Barry K."/>
            <person name="Glavina del Rio T."/>
            <person name="Dalin E."/>
            <person name="Tice H."/>
            <person name="Pitluck S."/>
            <person name="Kiss H."/>
            <person name="Brettin T."/>
            <person name="Bruce D."/>
            <person name="Detter J.C."/>
            <person name="Han C."/>
            <person name="Kuske C."/>
            <person name="Schmutz J."/>
            <person name="Larimer F."/>
            <person name="Land M."/>
            <person name="Hauser L."/>
            <person name="Kyrpides N."/>
            <person name="Kim E.A."/>
            <person name="Richardson P."/>
        </authorList>
    </citation>
    <scope>NUCLEOTIDE SEQUENCE [LARGE SCALE GENOMIC DNA]</scope>
    <source>
        <strain evidence="14">ATCC 700394 / DSM 18823 / ISDg</strain>
    </source>
</reference>
<feature type="transmembrane region" description="Helical" evidence="11">
    <location>
        <begin position="57"/>
        <end position="81"/>
    </location>
</feature>
<evidence type="ECO:0000256" key="8">
    <source>
        <dbReference type="ARBA" id="ARBA00022989"/>
    </source>
</evidence>
<evidence type="ECO:0000256" key="10">
    <source>
        <dbReference type="ARBA" id="ARBA00023136"/>
    </source>
</evidence>
<name>A9KSN4_LACP7</name>
<keyword evidence="8 11" id="KW-1133">Transmembrane helix</keyword>
<dbReference type="InterPro" id="IPR036890">
    <property type="entry name" value="HATPase_C_sf"/>
</dbReference>
<dbReference type="InterPro" id="IPR005467">
    <property type="entry name" value="His_kinase_dom"/>
</dbReference>
<dbReference type="InterPro" id="IPR003594">
    <property type="entry name" value="HATPase_dom"/>
</dbReference>
<dbReference type="Proteomes" id="UP000000370">
    <property type="component" value="Chromosome"/>
</dbReference>
<evidence type="ECO:0000256" key="3">
    <source>
        <dbReference type="ARBA" id="ARBA00012438"/>
    </source>
</evidence>
<dbReference type="PANTHER" id="PTHR45453:SF2">
    <property type="entry name" value="HISTIDINE KINASE"/>
    <property type="match status" value="1"/>
</dbReference>
<dbReference type="GO" id="GO:0000155">
    <property type="term" value="F:phosphorelay sensor kinase activity"/>
    <property type="evidence" value="ECO:0007669"/>
    <property type="project" value="TreeGrafter"/>
</dbReference>
<protein>
    <recommendedName>
        <fullName evidence="3">histidine kinase</fullName>
        <ecNumber evidence="3">2.7.13.3</ecNumber>
    </recommendedName>
</protein>
<accession>A9KSN4</accession>
<dbReference type="SUPFAM" id="SSF55874">
    <property type="entry name" value="ATPase domain of HSP90 chaperone/DNA topoisomerase II/histidine kinase"/>
    <property type="match status" value="1"/>
</dbReference>
<dbReference type="EMBL" id="CP000885">
    <property type="protein sequence ID" value="ABX43686.1"/>
    <property type="molecule type" value="Genomic_DNA"/>
</dbReference>
<comment type="catalytic activity">
    <reaction evidence="1">
        <text>ATP + protein L-histidine = ADP + protein N-phospho-L-histidine.</text>
        <dbReference type="EC" id="2.7.13.3"/>
    </reaction>
</comment>
<feature type="domain" description="Histidine kinase" evidence="12">
    <location>
        <begin position="143"/>
        <end position="346"/>
    </location>
</feature>
<dbReference type="STRING" id="357809.Cphy_3333"/>
<dbReference type="PROSITE" id="PS50109">
    <property type="entry name" value="HIS_KIN"/>
    <property type="match status" value="1"/>
</dbReference>
<dbReference type="AlphaFoldDB" id="A9KSN4"/>
<feature type="transmembrane region" description="Helical" evidence="11">
    <location>
        <begin position="31"/>
        <end position="51"/>
    </location>
</feature>
<evidence type="ECO:0000313" key="13">
    <source>
        <dbReference type="EMBL" id="ABX43686.1"/>
    </source>
</evidence>
<dbReference type="RefSeq" id="WP_012201335.1">
    <property type="nucleotide sequence ID" value="NC_010001.1"/>
</dbReference>
<evidence type="ECO:0000256" key="2">
    <source>
        <dbReference type="ARBA" id="ARBA00004651"/>
    </source>
</evidence>
<evidence type="ECO:0000256" key="4">
    <source>
        <dbReference type="ARBA" id="ARBA00022475"/>
    </source>
</evidence>
<dbReference type="eggNOG" id="COG0642">
    <property type="taxonomic scope" value="Bacteria"/>
</dbReference>
<dbReference type="InterPro" id="IPR050351">
    <property type="entry name" value="BphY/WalK/GraS-like"/>
</dbReference>
<dbReference type="OrthoDB" id="9780487at2"/>
<keyword evidence="5" id="KW-0808">Transferase</keyword>
<dbReference type="EC" id="2.7.13.3" evidence="3"/>
<organism evidence="13 14">
    <name type="scientific">Lachnoclostridium phytofermentans (strain ATCC 700394 / DSM 18823 / ISDg)</name>
    <name type="common">Clostridium phytofermentans</name>
    <dbReference type="NCBI Taxonomy" id="357809"/>
    <lineage>
        <taxon>Bacteria</taxon>
        <taxon>Bacillati</taxon>
        <taxon>Bacillota</taxon>
        <taxon>Clostridia</taxon>
        <taxon>Lachnospirales</taxon>
        <taxon>Lachnospiraceae</taxon>
    </lineage>
</organism>
<evidence type="ECO:0000259" key="12">
    <source>
        <dbReference type="PROSITE" id="PS50109"/>
    </source>
</evidence>
<dbReference type="HOGENOM" id="CLU_000445_13_0_9"/>
<sequence length="350" mass="40454" precursor="true">MENIRKNIRKNKKQSINIVFKLLVSYIKRHISIIVSAGITIVLFLIVFSLYNLPVEAVLYATALSIVAVSLFGIIRFYIYYKRQQKLQWLKQTITLSELEFPQPQDKIEEDYQEIIRILSERYTKMLSDVDVKLSDMIDYYTMWVHQIKTPIAAMRLLLQSEEMSMSEELQDQLFKIEQYVGMVLQYLRVESMSGDMLLSRYDLDDIVKQAIKKHAKSFIRKKITLHYEEIQKIVLTDEKWLVFAIEQLISNALKYTNSGSISIYLDAELEDTLVIEDTGIGISPEDLPRVCEKGYTGYNGRADKKSTGIGLYLCKRILNKLSHTLTITSEVSIGTKVYIGLATKELTVE</sequence>
<dbReference type="Pfam" id="PF02518">
    <property type="entry name" value="HATPase_c"/>
    <property type="match status" value="1"/>
</dbReference>
<evidence type="ECO:0000313" key="14">
    <source>
        <dbReference type="Proteomes" id="UP000000370"/>
    </source>
</evidence>
<evidence type="ECO:0000256" key="9">
    <source>
        <dbReference type="ARBA" id="ARBA00023012"/>
    </source>
</evidence>
<dbReference type="Gene3D" id="3.30.565.10">
    <property type="entry name" value="Histidine kinase-like ATPase, C-terminal domain"/>
    <property type="match status" value="1"/>
</dbReference>
<proteinExistence type="predicted"/>
<evidence type="ECO:0000256" key="11">
    <source>
        <dbReference type="SAM" id="Phobius"/>
    </source>
</evidence>
<dbReference type="PANTHER" id="PTHR45453">
    <property type="entry name" value="PHOSPHATE REGULON SENSOR PROTEIN PHOR"/>
    <property type="match status" value="1"/>
</dbReference>
<evidence type="ECO:0000256" key="7">
    <source>
        <dbReference type="ARBA" id="ARBA00022777"/>
    </source>
</evidence>
<dbReference type="GO" id="GO:0005886">
    <property type="term" value="C:plasma membrane"/>
    <property type="evidence" value="ECO:0007669"/>
    <property type="project" value="UniProtKB-SubCell"/>
</dbReference>
<keyword evidence="10 11" id="KW-0472">Membrane</keyword>
<gene>
    <name evidence="13" type="ordered locus">Cphy_3333</name>
</gene>
<dbReference type="GO" id="GO:0004721">
    <property type="term" value="F:phosphoprotein phosphatase activity"/>
    <property type="evidence" value="ECO:0007669"/>
    <property type="project" value="TreeGrafter"/>
</dbReference>
<keyword evidence="7 13" id="KW-0418">Kinase</keyword>